<name>A0A544TP22_9BACI</name>
<protein>
    <recommendedName>
        <fullName evidence="3">M23 family metallopeptidase</fullName>
    </recommendedName>
</protein>
<evidence type="ECO:0000313" key="1">
    <source>
        <dbReference type="EMBL" id="TQR19203.1"/>
    </source>
</evidence>
<accession>A0A544TP22</accession>
<gene>
    <name evidence="1" type="ORF">FG384_13395</name>
</gene>
<proteinExistence type="predicted"/>
<reference evidence="1 2" key="1">
    <citation type="submission" date="2019-06" db="EMBL/GenBank/DDBJ databases">
        <title>Psychrobacillus vulpis sp. nov., a new species isolated from feces of a red fox that inhabits in The Tablas de Daimiel Natural Park, Albacete, Spain.</title>
        <authorList>
            <person name="Rodriguez M."/>
            <person name="Reina J.C."/>
            <person name="Bejar V."/>
            <person name="Llamas I."/>
        </authorList>
    </citation>
    <scope>NUCLEOTIDE SEQUENCE [LARGE SCALE GENOMIC DNA]</scope>
    <source>
        <strain evidence="1 2">Z8</strain>
    </source>
</reference>
<comment type="caution">
    <text evidence="1">The sequence shown here is derived from an EMBL/GenBank/DDBJ whole genome shotgun (WGS) entry which is preliminary data.</text>
</comment>
<dbReference type="AlphaFoldDB" id="A0A544TP22"/>
<organism evidence="1 2">
    <name type="scientific">Psychrobacillus vulpis</name>
    <dbReference type="NCBI Taxonomy" id="2325572"/>
    <lineage>
        <taxon>Bacteria</taxon>
        <taxon>Bacillati</taxon>
        <taxon>Bacillota</taxon>
        <taxon>Bacilli</taxon>
        <taxon>Bacillales</taxon>
        <taxon>Bacillaceae</taxon>
        <taxon>Psychrobacillus</taxon>
    </lineage>
</organism>
<evidence type="ECO:0000313" key="2">
    <source>
        <dbReference type="Proteomes" id="UP000316626"/>
    </source>
</evidence>
<keyword evidence="2" id="KW-1185">Reference proteome</keyword>
<dbReference type="Proteomes" id="UP000316626">
    <property type="component" value="Unassembled WGS sequence"/>
</dbReference>
<dbReference type="EMBL" id="VDGI01000015">
    <property type="protein sequence ID" value="TQR19203.1"/>
    <property type="molecule type" value="Genomic_DNA"/>
</dbReference>
<dbReference type="OrthoDB" id="2965564at2"/>
<sequence>MLSKKKWFLAFAFVLLFYMLDRLENNDVLSTNYAESLLAPQKPSEVYQKVVAWVNNSDELINVSAPITPPLLEYKSIQPFADGALLSIDESQNLHASDNGLIIFTGYTRQTGKTLSILYDSGETATYGFVEDFQQLPYTTINTGDIFASVKNDLLYIKVEKDGENLETEELVEWLTALHE</sequence>
<dbReference type="RefSeq" id="WP_142643115.1">
    <property type="nucleotide sequence ID" value="NZ_VDGI01000015.1"/>
</dbReference>
<evidence type="ECO:0008006" key="3">
    <source>
        <dbReference type="Google" id="ProtNLM"/>
    </source>
</evidence>